<reference evidence="5" key="1">
    <citation type="submission" date="2022-03" db="EMBL/GenBank/DDBJ databases">
        <authorList>
            <person name="Martin C."/>
        </authorList>
    </citation>
    <scope>NUCLEOTIDE SEQUENCE</scope>
</reference>
<dbReference type="GO" id="GO:0061630">
    <property type="term" value="F:ubiquitin protein ligase activity"/>
    <property type="evidence" value="ECO:0007669"/>
    <property type="project" value="TreeGrafter"/>
</dbReference>
<dbReference type="SUPFAM" id="SSF57845">
    <property type="entry name" value="B-box zinc-binding domain"/>
    <property type="match status" value="1"/>
</dbReference>
<dbReference type="GO" id="GO:0043161">
    <property type="term" value="P:proteasome-mediated ubiquitin-dependent protein catabolic process"/>
    <property type="evidence" value="ECO:0007669"/>
    <property type="project" value="TreeGrafter"/>
</dbReference>
<dbReference type="PROSITE" id="PS51125">
    <property type="entry name" value="NHL"/>
    <property type="match status" value="5"/>
</dbReference>
<dbReference type="SMART" id="SM00336">
    <property type="entry name" value="BBOX"/>
    <property type="match status" value="1"/>
</dbReference>
<dbReference type="Gene3D" id="2.120.10.30">
    <property type="entry name" value="TolB, C-terminal domain"/>
    <property type="match status" value="2"/>
</dbReference>
<dbReference type="GO" id="GO:0000209">
    <property type="term" value="P:protein polyubiquitination"/>
    <property type="evidence" value="ECO:0007669"/>
    <property type="project" value="TreeGrafter"/>
</dbReference>
<dbReference type="InterPro" id="IPR011042">
    <property type="entry name" value="6-blade_b-propeller_TolB-like"/>
</dbReference>
<dbReference type="SUPFAM" id="SSF101898">
    <property type="entry name" value="NHL repeat"/>
    <property type="match status" value="1"/>
</dbReference>
<dbReference type="InterPro" id="IPR017868">
    <property type="entry name" value="Filamin/ABP280_repeat-like"/>
</dbReference>
<protein>
    <submittedName>
        <fullName evidence="5">Uncharacterized protein</fullName>
    </submittedName>
</protein>
<dbReference type="InterPro" id="IPR050952">
    <property type="entry name" value="TRIM-NHL_E3_ligases"/>
</dbReference>
<evidence type="ECO:0000256" key="2">
    <source>
        <dbReference type="ARBA" id="ARBA00022737"/>
    </source>
</evidence>
<dbReference type="AlphaFoldDB" id="A0A8J1TFQ8"/>
<dbReference type="SMART" id="SM00184">
    <property type="entry name" value="RING"/>
    <property type="match status" value="1"/>
</dbReference>
<dbReference type="Pfam" id="PF01436">
    <property type="entry name" value="NHL"/>
    <property type="match status" value="2"/>
</dbReference>
<dbReference type="Pfam" id="PF13639">
    <property type="entry name" value="zf-RING_2"/>
    <property type="match status" value="1"/>
</dbReference>
<evidence type="ECO:0000256" key="1">
    <source>
        <dbReference type="ARBA" id="ARBA00022723"/>
    </source>
</evidence>
<proteinExistence type="predicted"/>
<dbReference type="Gene3D" id="3.30.40.10">
    <property type="entry name" value="Zinc/RING finger domain, C3HC4 (zinc finger)"/>
    <property type="match status" value="1"/>
</dbReference>
<dbReference type="InterPro" id="IPR000315">
    <property type="entry name" value="Znf_B-box"/>
</dbReference>
<dbReference type="EMBL" id="CAIIXF020000002">
    <property type="protein sequence ID" value="CAH1776810.1"/>
    <property type="molecule type" value="Genomic_DNA"/>
</dbReference>
<dbReference type="GO" id="GO:0008270">
    <property type="term" value="F:zinc ion binding"/>
    <property type="evidence" value="ECO:0007669"/>
    <property type="project" value="UniProtKB-KW"/>
</dbReference>
<dbReference type="Pfam" id="PF17170">
    <property type="entry name" value="DUF5128"/>
    <property type="match status" value="1"/>
</dbReference>
<dbReference type="Gene3D" id="3.30.160.60">
    <property type="entry name" value="Classic Zinc Finger"/>
    <property type="match status" value="1"/>
</dbReference>
<keyword evidence="3" id="KW-0863">Zinc-finger</keyword>
<keyword evidence="6" id="KW-1185">Reference proteome</keyword>
<keyword evidence="4" id="KW-0862">Zinc</keyword>
<dbReference type="PROSITE" id="PS50194">
    <property type="entry name" value="FILAMIN_REPEAT"/>
    <property type="match status" value="1"/>
</dbReference>
<keyword evidence="1" id="KW-0479">Metal-binding</keyword>
<comment type="caution">
    <text evidence="5">The sequence shown here is derived from an EMBL/GenBank/DDBJ whole genome shotgun (WGS) entry which is preliminary data.</text>
</comment>
<dbReference type="InterPro" id="IPR001841">
    <property type="entry name" value="Znf_RING"/>
</dbReference>
<dbReference type="CDD" id="cd05819">
    <property type="entry name" value="NHL"/>
    <property type="match status" value="1"/>
</dbReference>
<dbReference type="InterPro" id="IPR013783">
    <property type="entry name" value="Ig-like_fold"/>
</dbReference>
<dbReference type="PROSITE" id="PS50089">
    <property type="entry name" value="ZF_RING_2"/>
    <property type="match status" value="1"/>
</dbReference>
<dbReference type="InterPro" id="IPR013083">
    <property type="entry name" value="Znf_RING/FYVE/PHD"/>
</dbReference>
<dbReference type="InterPro" id="IPR001258">
    <property type="entry name" value="NHL_repeat"/>
</dbReference>
<dbReference type="SUPFAM" id="SSF57850">
    <property type="entry name" value="RING/U-box"/>
    <property type="match status" value="1"/>
</dbReference>
<dbReference type="OrthoDB" id="6280250at2759"/>
<keyword evidence="2" id="KW-0677">Repeat</keyword>
<dbReference type="PROSITE" id="PS50119">
    <property type="entry name" value="ZF_BBOX"/>
    <property type="match status" value="1"/>
</dbReference>
<dbReference type="Pfam" id="PF00643">
    <property type="entry name" value="zf-B_box"/>
    <property type="match status" value="1"/>
</dbReference>
<dbReference type="PROSITE" id="PS00518">
    <property type="entry name" value="ZF_RING_1"/>
    <property type="match status" value="1"/>
</dbReference>
<organism evidence="5 6">
    <name type="scientific">Owenia fusiformis</name>
    <name type="common">Polychaete worm</name>
    <dbReference type="NCBI Taxonomy" id="6347"/>
    <lineage>
        <taxon>Eukaryota</taxon>
        <taxon>Metazoa</taxon>
        <taxon>Spiralia</taxon>
        <taxon>Lophotrochozoa</taxon>
        <taxon>Annelida</taxon>
        <taxon>Polychaeta</taxon>
        <taxon>Sedentaria</taxon>
        <taxon>Canalipalpata</taxon>
        <taxon>Sabellida</taxon>
        <taxon>Oweniida</taxon>
        <taxon>Oweniidae</taxon>
        <taxon>Owenia</taxon>
    </lineage>
</organism>
<evidence type="ECO:0000256" key="3">
    <source>
        <dbReference type="ARBA" id="ARBA00022771"/>
    </source>
</evidence>
<sequence>MATPSCGRQDSKMEELLNCPICLDPYNDGDKTPKLLPCHHTFCMACLRRLAGRNQYLDCPNCRQKINLSSPNTIESLQTNFYITNVKEAIHEQNEASSKIVSGCKKHANQPLAFFCKKCEVPICRDCTLMDHKETTGHVTTNLDDAVKEQKRFLEIEIMEAQGNVMSNKANMSLLESEATNLRAIKDDSLVRLEQSFKHYQAILMQRCDQLRTEIMDQYTNQKEKLGTGTDQLMSSNTNLNSLIEECTGVLKRDEVFDILAYKSKIAGKNSEMRYLEQTRDAQDTVAVKFDDTCGEELISQCVSHLGSLQLTTSLPSIVQFKLPLCATASLMCTFSVLIQKRNRQAFTQVSSISVDIIDPSDDTIDSIFTASSQSGQIDITFRPQISGPHIANVKYLGQPIKGAKATIDVQSNNPVSRLGSKGCDPGMFQYPRAVALDPHGNAFIVDTGNCRIQKFSSQGKFQHHFKITNDTDNYSTCGIAIDPNSGLIICPEVNIDAADLAKADTIMFYTPDGRLRQQLSYPGTMKRALCTAINSQGDIIVADFELNAIFVYDKHGRLVRKFGEAGSGPGQFNHPTFVCVGLDDTMIVADGENHRIQAFDREGQFLYEFGGKGNAKGQFKMPFGVACDKHGNILVVDGGNKRVQIFKQGGIFTSCLESLNDRLSAPRGLAVTQDGYVMVADRDNHCVKKFKYM</sequence>
<dbReference type="InterPro" id="IPR017907">
    <property type="entry name" value="Znf_RING_CS"/>
</dbReference>
<evidence type="ECO:0000313" key="5">
    <source>
        <dbReference type="EMBL" id="CAH1776810.1"/>
    </source>
</evidence>
<dbReference type="InterPro" id="IPR014756">
    <property type="entry name" value="Ig_E-set"/>
</dbReference>
<evidence type="ECO:0000256" key="4">
    <source>
        <dbReference type="ARBA" id="ARBA00022833"/>
    </source>
</evidence>
<gene>
    <name evidence="5" type="ORF">OFUS_LOCUS3946</name>
</gene>
<dbReference type="SUPFAM" id="SSF81296">
    <property type="entry name" value="E set domains"/>
    <property type="match status" value="1"/>
</dbReference>
<evidence type="ECO:0000313" key="6">
    <source>
        <dbReference type="Proteomes" id="UP000749559"/>
    </source>
</evidence>
<dbReference type="PANTHER" id="PTHR24104">
    <property type="entry name" value="E3 UBIQUITIN-PROTEIN LIGASE NHLRC1-RELATED"/>
    <property type="match status" value="1"/>
</dbReference>
<accession>A0A8J1TFQ8</accession>
<dbReference type="Gene3D" id="2.60.40.10">
    <property type="entry name" value="Immunoglobulins"/>
    <property type="match status" value="1"/>
</dbReference>
<name>A0A8J1TFQ8_OWEFU</name>
<dbReference type="Proteomes" id="UP000749559">
    <property type="component" value="Unassembled WGS sequence"/>
</dbReference>
<dbReference type="PANTHER" id="PTHR24104:SF25">
    <property type="entry name" value="PROTEIN LIN-41"/>
    <property type="match status" value="1"/>
</dbReference>